<sequence length="81" mass="8868">MTVTMTTMTAGLDNEDDRAVPSPCINVCRMDASTGWCEGCLRTIDEIAGWSLLDGDAKRAVWDAIHVRHAKLVANLPKVPR</sequence>
<organism evidence="1 2">
    <name type="scientific">Paraburkholderia xenovorans (strain LB400)</name>
    <dbReference type="NCBI Taxonomy" id="266265"/>
    <lineage>
        <taxon>Bacteria</taxon>
        <taxon>Pseudomonadati</taxon>
        <taxon>Pseudomonadota</taxon>
        <taxon>Betaproteobacteria</taxon>
        <taxon>Burkholderiales</taxon>
        <taxon>Burkholderiaceae</taxon>
        <taxon>Paraburkholderia</taxon>
    </lineage>
</organism>
<evidence type="ECO:0000313" key="1">
    <source>
        <dbReference type="EMBL" id="ABE28727.1"/>
    </source>
</evidence>
<dbReference type="STRING" id="266265.Bxe_A4272"/>
<dbReference type="KEGG" id="bxe:Bxe_A4272"/>
<reference evidence="1 2" key="1">
    <citation type="journal article" date="2006" name="Proc. Natl. Acad. Sci. U.S.A.">
        <title>Burkholderia xenovorans LB400 harbors a multi-replicon, 9.73-Mbp genome shaped for versatility.</title>
        <authorList>
            <person name="Chain P.S."/>
            <person name="Denef V.J."/>
            <person name="Konstantinidis K.T."/>
            <person name="Vergez L.M."/>
            <person name="Agullo L."/>
            <person name="Reyes V.L."/>
            <person name="Hauser L."/>
            <person name="Cordova M."/>
            <person name="Gomez L."/>
            <person name="Gonzalez M."/>
            <person name="Land M."/>
            <person name="Lao V."/>
            <person name="Larimer F."/>
            <person name="LiPuma J.J."/>
            <person name="Mahenthiralingam E."/>
            <person name="Malfatti S.A."/>
            <person name="Marx C.J."/>
            <person name="Parnell J.J."/>
            <person name="Ramette A."/>
            <person name="Richardson P."/>
            <person name="Seeger M."/>
            <person name="Smith D."/>
            <person name="Spilker T."/>
            <person name="Sul W.J."/>
            <person name="Tsoi T.V."/>
            <person name="Ulrich L.E."/>
            <person name="Zhulin I.B."/>
            <person name="Tiedje J.M."/>
        </authorList>
    </citation>
    <scope>NUCLEOTIDE SEQUENCE [LARGE SCALE GENOMIC DNA]</scope>
    <source>
        <strain evidence="1 2">LB400</strain>
    </source>
</reference>
<evidence type="ECO:0000313" key="2">
    <source>
        <dbReference type="Proteomes" id="UP000001817"/>
    </source>
</evidence>
<name>Q146L2_PARXL</name>
<gene>
    <name evidence="1" type="ORF">Bxe_A4272</name>
</gene>
<dbReference type="PANTHER" id="PTHR35175">
    <property type="entry name" value="DUF1289 DOMAIN-CONTAINING PROTEIN"/>
    <property type="match status" value="1"/>
</dbReference>
<dbReference type="PANTHER" id="PTHR35175:SF2">
    <property type="entry name" value="DUF1289 DOMAIN-CONTAINING PROTEIN"/>
    <property type="match status" value="1"/>
</dbReference>
<protein>
    <recommendedName>
        <fullName evidence="3">Fe-S protein</fullName>
    </recommendedName>
</protein>
<dbReference type="KEGG" id="bxb:DR64_1949"/>
<dbReference type="InterPro" id="IPR010710">
    <property type="entry name" value="DUF1289"/>
</dbReference>
<evidence type="ECO:0008006" key="3">
    <source>
        <dbReference type="Google" id="ProtNLM"/>
    </source>
</evidence>
<dbReference type="Pfam" id="PF06945">
    <property type="entry name" value="DUF1289"/>
    <property type="match status" value="1"/>
</dbReference>
<dbReference type="AlphaFoldDB" id="Q146L2"/>
<dbReference type="EMBL" id="CP000270">
    <property type="protein sequence ID" value="ABE28727.1"/>
    <property type="molecule type" value="Genomic_DNA"/>
</dbReference>
<proteinExistence type="predicted"/>
<dbReference type="eggNOG" id="COG3313">
    <property type="taxonomic scope" value="Bacteria"/>
</dbReference>
<accession>Q146L2</accession>
<dbReference type="Proteomes" id="UP000001817">
    <property type="component" value="Chromosome 1"/>
</dbReference>
<keyword evidence="2" id="KW-1185">Reference proteome</keyword>